<dbReference type="AlphaFoldDB" id="A0A6J4U694"/>
<organism evidence="2">
    <name type="scientific">uncultured Thermomicrobiales bacterium</name>
    <dbReference type="NCBI Taxonomy" id="1645740"/>
    <lineage>
        <taxon>Bacteria</taxon>
        <taxon>Pseudomonadati</taxon>
        <taxon>Thermomicrobiota</taxon>
        <taxon>Thermomicrobia</taxon>
        <taxon>Thermomicrobiales</taxon>
        <taxon>environmental samples</taxon>
    </lineage>
</organism>
<sequence length="48" mass="4900">MPGRGRRVAGGAVPARGPPVHRADASRTRRPPPGVADGSALDRCAVAR</sequence>
<feature type="region of interest" description="Disordered" evidence="1">
    <location>
        <begin position="1"/>
        <end position="48"/>
    </location>
</feature>
<dbReference type="EMBL" id="CADCWG010000039">
    <property type="protein sequence ID" value="CAA9539319.1"/>
    <property type="molecule type" value="Genomic_DNA"/>
</dbReference>
<accession>A0A6J4U694</accession>
<name>A0A6J4U694_9BACT</name>
<gene>
    <name evidence="2" type="ORF">AVDCRST_MAG49-676</name>
</gene>
<proteinExistence type="predicted"/>
<protein>
    <submittedName>
        <fullName evidence="2">Uncharacterized protein</fullName>
    </submittedName>
</protein>
<feature type="compositionally biased region" description="Low complexity" evidence="1">
    <location>
        <begin position="8"/>
        <end position="20"/>
    </location>
</feature>
<evidence type="ECO:0000256" key="1">
    <source>
        <dbReference type="SAM" id="MobiDB-lite"/>
    </source>
</evidence>
<reference evidence="2" key="1">
    <citation type="submission" date="2020-02" db="EMBL/GenBank/DDBJ databases">
        <authorList>
            <person name="Meier V. D."/>
        </authorList>
    </citation>
    <scope>NUCLEOTIDE SEQUENCE</scope>
    <source>
        <strain evidence="2">AVDCRST_MAG49</strain>
    </source>
</reference>
<evidence type="ECO:0000313" key="2">
    <source>
        <dbReference type="EMBL" id="CAA9539319.1"/>
    </source>
</evidence>